<dbReference type="SMART" id="SM00028">
    <property type="entry name" value="TPR"/>
    <property type="match status" value="13"/>
</dbReference>
<dbReference type="Proteomes" id="UP000007797">
    <property type="component" value="Unassembled WGS sequence"/>
</dbReference>
<evidence type="ECO:0000256" key="4">
    <source>
        <dbReference type="SAM" id="MobiDB-lite"/>
    </source>
</evidence>
<dbReference type="STRING" id="1054147.F4PM05"/>
<dbReference type="InterPro" id="IPR011990">
    <property type="entry name" value="TPR-like_helical_dom_sf"/>
</dbReference>
<keyword evidence="2 3" id="KW-0802">TPR repeat</keyword>
<dbReference type="RefSeq" id="XP_004360559.1">
    <property type="nucleotide sequence ID" value="XM_004360502.1"/>
</dbReference>
<feature type="repeat" description="TPR" evidence="3">
    <location>
        <begin position="523"/>
        <end position="556"/>
    </location>
</feature>
<dbReference type="PANTHER" id="PTHR15704">
    <property type="entry name" value="SUPERKILLER 3 PROTEIN-RELATED"/>
    <property type="match status" value="1"/>
</dbReference>
<dbReference type="GeneID" id="14874945"/>
<feature type="repeat" description="TPR" evidence="3">
    <location>
        <begin position="715"/>
        <end position="748"/>
    </location>
</feature>
<evidence type="ECO:0000256" key="2">
    <source>
        <dbReference type="ARBA" id="ARBA00022803"/>
    </source>
</evidence>
<dbReference type="PANTHER" id="PTHR15704:SF7">
    <property type="entry name" value="SUPERKILLER COMPLEX PROTEIN 3"/>
    <property type="match status" value="1"/>
</dbReference>
<dbReference type="PROSITE" id="PS50005">
    <property type="entry name" value="TPR"/>
    <property type="match status" value="3"/>
</dbReference>
<keyword evidence="1" id="KW-0677">Repeat</keyword>
<accession>F4PM05</accession>
<feature type="compositionally biased region" description="Low complexity" evidence="4">
    <location>
        <begin position="205"/>
        <end position="219"/>
    </location>
</feature>
<dbReference type="KEGG" id="dfa:DFA_04838"/>
<dbReference type="EMBL" id="GL883008">
    <property type="protein sequence ID" value="EGG22708.1"/>
    <property type="molecule type" value="Genomic_DNA"/>
</dbReference>
<dbReference type="OrthoDB" id="421075at2759"/>
<evidence type="ECO:0000313" key="5">
    <source>
        <dbReference type="EMBL" id="EGG22708.1"/>
    </source>
</evidence>
<organism evidence="5 6">
    <name type="scientific">Cavenderia fasciculata</name>
    <name type="common">Slime mold</name>
    <name type="synonym">Dictyostelium fasciculatum</name>
    <dbReference type="NCBI Taxonomy" id="261658"/>
    <lineage>
        <taxon>Eukaryota</taxon>
        <taxon>Amoebozoa</taxon>
        <taxon>Evosea</taxon>
        <taxon>Eumycetozoa</taxon>
        <taxon>Dictyostelia</taxon>
        <taxon>Acytosteliales</taxon>
        <taxon>Cavenderiaceae</taxon>
        <taxon>Cavenderia</taxon>
    </lineage>
</organism>
<gene>
    <name evidence="5" type="ORF">DFA_04838</name>
</gene>
<dbReference type="Pfam" id="PF13181">
    <property type="entry name" value="TPR_8"/>
    <property type="match status" value="2"/>
</dbReference>
<dbReference type="SUPFAM" id="SSF48452">
    <property type="entry name" value="TPR-like"/>
    <property type="match status" value="4"/>
</dbReference>
<sequence length="1670" mass="192397">MSILFIYVLSTYLSIIYIYACLKDSIFLNFSHTCVIFNAHFDIPSFINDDKTTMDVKIIIKQARDAIDKKDYKKALEICTDGLDFHNMNFNLHLFIGLCNFNLNKFKDSEDAYKNAQSITPSSPFPLRGLMDLYQKSGEGEKYIKVIKELIPHTTDAIKKRELQSKMVDHHIANQQFKEPIEMLFDMLASIQQQQQQSLETDAVTTTTTTTSSSSSSSSSINSERLKILIKLESLVYQQKQQQVKLLFENGMKEKNIPILNPAKAKVIGAPTHTPQQAQDKILIERNAYSKVLDSYNIKIYKEIIESEDLLSLIEIKQVEKVYQNYIEYYMQKRFSVVGDSLEADQKREELKSIIYQECVKMNRLLLYPFFPLETMILLLEENGKASTDTSILGISQLLTRMHPDRGLGWIGLGYYQVFHQYDQSENTRSMLEMGLAQTPNSILGNVALGKIYLEQKNHDRLKDVVRKGLDSCSAKEKENGKFYDRYNIDLHLYLAESLLITYETENAVLVLEQVLKKHPNDTQTLFTLAKLYFDHQKFDQSLGLFQKIIELESSSSTNNKQVQNLSKSMVIWIKLQQHDTVKIDQDTKDQIVTLLQNDDGYLNHFLLGLYYRLVGENDQAVQEMLKSAQKNPSYALTFSNLGLLYKDKKDMERSKKCFQKALSLDILNYDAGIQLSSIYIANEQYTLASSLYQDITARCLESRKQLNINIAKCSWAFYRLGLYQMDIGQLDNSCSNFLMALKGNPDNEQYWRGIGECYRRQIKYIASLKALKRAEELLVSSNATAPDLNYQIASLNMTLGEYKEAIIEFDLVLASLPNHLPSFKGKADCYFQLATDHLKSNYQRLAYLYLTLAEESCLKAIDSKQGDFESVWKLYGDISSHYHYLAPSSREDGGDIDYIGKLEQATKSYLRCIEIQPLNFNSLYDLSLSNYYQYIRLSNKYNQEQKEKEKEILLQRLDTLFKSSVKCITQAINHSPRQARYWNLLGVILIDKYPMQSQHAFIRSIQIDPSKSNPYNNLAMLYLQNNKIDLSNSSLFISKSNDATFISSWSIQALIHELKNDSSQSYSEYSHIEIALESDPSGEGLLSNGILCYYNGNIDRAELSLEVMGKEKDKKLNLQSNDIITLDSLSLSDNEIISYRQGGAEDDPSLSISEPIKKFILINIARVQCKLESYQQSLVTLEPYIGATKEKSLSSSHILEIVGLANHHLGNSDKAIEYLKQSVAAIKPDIINDDGACKLRKVQLLLTMATICFKTNRLKQCEQIIEKVIESDPNLENAYHLLASIYILSEEYRKATDTIKRLHNQTLHPTLQGLLILARCAILEQKFEKARTVLLKACHCFPNEISTWTWLAQFLNTYSSKDVTLSNIRQILYQQIEIQQQSLENINNGNLVKYQVEHIQLLEQLSKTFLFEISQPYSENIDNSINTTKKIIHINPNYLGPWKQLSTLYYIRALHKSDQESFENALILNQLVRKLASEQSYIFTAEEMFLLDFGLGDIYIYNSNQELFNNHHSKLMSTHKDDPILTSQLQRQLGRFDLLVQKDPLSSIANYKKSLQSNPLNLISYQELSYIYEELKYYEASYHCLNRALSIIQQQIKESNNNKYSSQDNQNQYLILVCRIVRYLILTKQTTVASKTLEEYLQSQKHQQNQQHPVILLFKRQETIKTTRE</sequence>
<keyword evidence="6" id="KW-1185">Reference proteome</keyword>
<dbReference type="GO" id="GO:0055087">
    <property type="term" value="C:Ski complex"/>
    <property type="evidence" value="ECO:0007669"/>
    <property type="project" value="InterPro"/>
</dbReference>
<protein>
    <submittedName>
        <fullName evidence="5">Tetratricopeptide-like helical domain-containing protein</fullName>
    </submittedName>
</protein>
<dbReference type="InterPro" id="IPR019734">
    <property type="entry name" value="TPR_rpt"/>
</dbReference>
<evidence type="ECO:0000256" key="3">
    <source>
        <dbReference type="PROSITE-ProRule" id="PRU00339"/>
    </source>
</evidence>
<proteinExistence type="predicted"/>
<name>F4PM05_CACFS</name>
<evidence type="ECO:0000313" key="6">
    <source>
        <dbReference type="Proteomes" id="UP000007797"/>
    </source>
</evidence>
<dbReference type="GO" id="GO:0006401">
    <property type="term" value="P:RNA catabolic process"/>
    <property type="evidence" value="ECO:0007669"/>
    <property type="project" value="InterPro"/>
</dbReference>
<evidence type="ECO:0000256" key="1">
    <source>
        <dbReference type="ARBA" id="ARBA00022737"/>
    </source>
</evidence>
<dbReference type="OMA" id="CSWAFYR"/>
<feature type="region of interest" description="Disordered" evidence="4">
    <location>
        <begin position="199"/>
        <end position="219"/>
    </location>
</feature>
<dbReference type="Pfam" id="PF12895">
    <property type="entry name" value="ANAPC3"/>
    <property type="match status" value="1"/>
</dbReference>
<reference evidence="6" key="1">
    <citation type="journal article" date="2011" name="Genome Res.">
        <title>Phylogeny-wide analysis of social amoeba genomes highlights ancient origins for complex intercellular communication.</title>
        <authorList>
            <person name="Heidel A.J."/>
            <person name="Lawal H.M."/>
            <person name="Felder M."/>
            <person name="Schilde C."/>
            <person name="Helps N.R."/>
            <person name="Tunggal B."/>
            <person name="Rivero F."/>
            <person name="John U."/>
            <person name="Schleicher M."/>
            <person name="Eichinger L."/>
            <person name="Platzer M."/>
            <person name="Noegel A.A."/>
            <person name="Schaap P."/>
            <person name="Gloeckner G."/>
        </authorList>
    </citation>
    <scope>NUCLEOTIDE SEQUENCE [LARGE SCALE GENOMIC DNA]</scope>
    <source>
        <strain evidence="6">SH3</strain>
    </source>
</reference>
<dbReference type="InterPro" id="IPR039226">
    <property type="entry name" value="Ski3/TTC37"/>
</dbReference>
<dbReference type="Gene3D" id="1.25.40.10">
    <property type="entry name" value="Tetratricopeptide repeat domain"/>
    <property type="match status" value="7"/>
</dbReference>
<feature type="repeat" description="TPR" evidence="3">
    <location>
        <begin position="636"/>
        <end position="669"/>
    </location>
</feature>